<protein>
    <submittedName>
        <fullName evidence="2">Aminotransferase class V-fold PLP-dependent enzyme</fullName>
    </submittedName>
</protein>
<evidence type="ECO:0000313" key="2">
    <source>
        <dbReference type="EMBL" id="MBK6087837.1"/>
    </source>
</evidence>
<comment type="caution">
    <text evidence="2">The sequence shown here is derived from an EMBL/GenBank/DDBJ whole genome shotgun (WGS) entry which is preliminary data.</text>
</comment>
<reference evidence="2" key="1">
    <citation type="submission" date="2021-01" db="EMBL/GenBank/DDBJ databases">
        <title>Genome public.</title>
        <authorList>
            <person name="Liu C."/>
            <person name="Sun Q."/>
        </authorList>
    </citation>
    <scope>NUCLEOTIDE SEQUENCE</scope>
    <source>
        <strain evidence="2">M6</strain>
    </source>
</reference>
<dbReference type="InterPro" id="IPR000192">
    <property type="entry name" value="Aminotrans_V_dom"/>
</dbReference>
<dbReference type="RefSeq" id="WP_186833390.1">
    <property type="nucleotide sequence ID" value="NZ_JAEQMG010000041.1"/>
</dbReference>
<dbReference type="AlphaFoldDB" id="A0A934U2T9"/>
<dbReference type="Gene3D" id="3.90.1150.10">
    <property type="entry name" value="Aspartate Aminotransferase, domain 1"/>
    <property type="match status" value="1"/>
</dbReference>
<keyword evidence="3" id="KW-1185">Reference proteome</keyword>
<keyword evidence="2" id="KW-0032">Aminotransferase</keyword>
<gene>
    <name evidence="2" type="ORF">JKK62_04060</name>
</gene>
<dbReference type="PANTHER" id="PTHR43586:SF4">
    <property type="entry name" value="ISOPENICILLIN N EPIMERASE"/>
    <property type="match status" value="1"/>
</dbReference>
<evidence type="ECO:0000259" key="1">
    <source>
        <dbReference type="Pfam" id="PF00266"/>
    </source>
</evidence>
<dbReference type="GO" id="GO:0008483">
    <property type="term" value="F:transaminase activity"/>
    <property type="evidence" value="ECO:0007669"/>
    <property type="project" value="UniProtKB-KW"/>
</dbReference>
<dbReference type="NCBIfam" id="TIGR01977">
    <property type="entry name" value="am_tr_V_EF2568"/>
    <property type="match status" value="1"/>
</dbReference>
<dbReference type="EMBL" id="JAEQMG010000041">
    <property type="protein sequence ID" value="MBK6087837.1"/>
    <property type="molecule type" value="Genomic_DNA"/>
</dbReference>
<dbReference type="SUPFAM" id="SSF53383">
    <property type="entry name" value="PLP-dependent transferases"/>
    <property type="match status" value="1"/>
</dbReference>
<accession>A0A934U2T9</accession>
<dbReference type="Pfam" id="PF00266">
    <property type="entry name" value="Aminotran_5"/>
    <property type="match status" value="1"/>
</dbReference>
<dbReference type="Gene3D" id="3.40.640.10">
    <property type="entry name" value="Type I PLP-dependent aspartate aminotransferase-like (Major domain)"/>
    <property type="match status" value="1"/>
</dbReference>
<dbReference type="InterPro" id="IPR015421">
    <property type="entry name" value="PyrdxlP-dep_Trfase_major"/>
</dbReference>
<feature type="domain" description="Aminotransferase class V" evidence="1">
    <location>
        <begin position="2"/>
        <end position="369"/>
    </location>
</feature>
<proteinExistence type="predicted"/>
<name>A0A934U2T9_9FIRM</name>
<keyword evidence="2" id="KW-0808">Transferase</keyword>
<dbReference type="InterPro" id="IPR015422">
    <property type="entry name" value="PyrdxlP-dep_Trfase_small"/>
</dbReference>
<dbReference type="Proteomes" id="UP000633365">
    <property type="component" value="Unassembled WGS sequence"/>
</dbReference>
<dbReference type="PANTHER" id="PTHR43586">
    <property type="entry name" value="CYSTEINE DESULFURASE"/>
    <property type="match status" value="1"/>
</dbReference>
<sequence>MIYLDNSATTYPKPPQVIRAVQQAVKSYGFNPGRGGYRQSLQTARMVYEARETIAAFFHAPSSEAVIFTPGCTQALNTVIKGVLHHGDHVVISSLEHNAVYRPLYQLKEMGEITFDIADVVIGNDEATLSNFRNAINRHTRLILCTHASNVIGYKLPTERLCALAHSYGIMFCLDAAQSAGVFPIDMVNDAYDYVCCPGHKYLYGPMGIGLLLIGNDNRIAPLIAGGTGSMSAQPEMPDFYPDRLEAGTQNIAGILGLKAGVDFVMSHGIERIYQKENRLIEGLYRTLKRHDKLRIIGREDDREGVYAPVLAFTVDGTDSESVAVKLSEQFNIAVRGGLHCAPLAHKALHTIDSGVVRVSPSVFTSADETAYLQRVLSRM</sequence>
<dbReference type="InterPro" id="IPR010969">
    <property type="entry name" value="Cys_dSase-rel_unknwn_funct"/>
</dbReference>
<dbReference type="InterPro" id="IPR015424">
    <property type="entry name" value="PyrdxlP-dep_Trfase"/>
</dbReference>
<organism evidence="2 3">
    <name type="scientific">Ruminococcus difficilis</name>
    <dbReference type="NCBI Taxonomy" id="2763069"/>
    <lineage>
        <taxon>Bacteria</taxon>
        <taxon>Bacillati</taxon>
        <taxon>Bacillota</taxon>
        <taxon>Clostridia</taxon>
        <taxon>Eubacteriales</taxon>
        <taxon>Oscillospiraceae</taxon>
        <taxon>Ruminococcus</taxon>
    </lineage>
</organism>
<evidence type="ECO:0000313" key="3">
    <source>
        <dbReference type="Proteomes" id="UP000633365"/>
    </source>
</evidence>